<dbReference type="Pfam" id="PF09578">
    <property type="entry name" value="Spore_YabQ"/>
    <property type="match status" value="1"/>
</dbReference>
<comment type="caution">
    <text evidence="2">The sequence shown here is derived from an EMBL/GenBank/DDBJ whole genome shotgun (WGS) entry which is preliminary data.</text>
</comment>
<evidence type="ECO:0000313" key="2">
    <source>
        <dbReference type="EMBL" id="MEQ2578533.1"/>
    </source>
</evidence>
<reference evidence="2 3" key="1">
    <citation type="submission" date="2024-03" db="EMBL/GenBank/DDBJ databases">
        <title>Human intestinal bacterial collection.</title>
        <authorList>
            <person name="Pauvert C."/>
            <person name="Hitch T.C.A."/>
            <person name="Clavel T."/>
        </authorList>
    </citation>
    <scope>NUCLEOTIDE SEQUENCE [LARGE SCALE GENOMIC DNA]</scope>
    <source>
        <strain evidence="2 3">CLA-AA-H78B</strain>
    </source>
</reference>
<name>A0ABV1I0R7_9FIRM</name>
<keyword evidence="1" id="KW-0812">Transmembrane</keyword>
<dbReference type="Proteomes" id="UP001470288">
    <property type="component" value="Unassembled WGS sequence"/>
</dbReference>
<protein>
    <submittedName>
        <fullName evidence="2">Spore cortex biosynthesis protein YabQ</fullName>
    </submittedName>
</protein>
<keyword evidence="1" id="KW-1133">Transmembrane helix</keyword>
<dbReference type="RefSeq" id="WP_178755701.1">
    <property type="nucleotide sequence ID" value="NZ_JBBMFC010000009.1"/>
</dbReference>
<evidence type="ECO:0000313" key="3">
    <source>
        <dbReference type="Proteomes" id="UP001470288"/>
    </source>
</evidence>
<evidence type="ECO:0000256" key="1">
    <source>
        <dbReference type="SAM" id="Phobius"/>
    </source>
</evidence>
<dbReference type="NCBIfam" id="TIGR02893">
    <property type="entry name" value="spore_yabQ"/>
    <property type="match status" value="1"/>
</dbReference>
<sequence length="148" mass="16899">MGSDGIVRELQFFGLAMLRGALILALYDLLRITRRLIPHGVWLIAVQDLLYWICTAFLIFALLYRENDGAVRGYALFAVAAGMIVYYYLIGRWIVEPISGILKTVLEFFLRPAGTVARKVVQVGKITGHFYKNKLKNKLREFIIILFS</sequence>
<feature type="transmembrane region" description="Helical" evidence="1">
    <location>
        <begin position="12"/>
        <end position="30"/>
    </location>
</feature>
<accession>A0ABV1I0R7</accession>
<dbReference type="InterPro" id="IPR019074">
    <property type="entry name" value="YabQ"/>
</dbReference>
<gene>
    <name evidence="2" type="primary">yabQ</name>
    <name evidence="2" type="ORF">WMO62_06695</name>
</gene>
<feature type="transmembrane region" description="Helical" evidence="1">
    <location>
        <begin position="70"/>
        <end position="89"/>
    </location>
</feature>
<keyword evidence="1" id="KW-0472">Membrane</keyword>
<feature type="transmembrane region" description="Helical" evidence="1">
    <location>
        <begin position="42"/>
        <end position="64"/>
    </location>
</feature>
<proteinExistence type="predicted"/>
<keyword evidence="3" id="KW-1185">Reference proteome</keyword>
<organism evidence="2 3">
    <name type="scientific">Hominiventricola aquisgranensis</name>
    <dbReference type="NCBI Taxonomy" id="3133164"/>
    <lineage>
        <taxon>Bacteria</taxon>
        <taxon>Bacillati</taxon>
        <taxon>Bacillota</taxon>
        <taxon>Clostridia</taxon>
        <taxon>Lachnospirales</taxon>
        <taxon>Lachnospiraceae</taxon>
        <taxon>Hominiventricola</taxon>
    </lineage>
</organism>
<dbReference type="EMBL" id="JBBMFC010000009">
    <property type="protein sequence ID" value="MEQ2578533.1"/>
    <property type="molecule type" value="Genomic_DNA"/>
</dbReference>